<dbReference type="GO" id="GO:1990072">
    <property type="term" value="C:TRAPPIII protein complex"/>
    <property type="evidence" value="ECO:0007669"/>
    <property type="project" value="TreeGrafter"/>
</dbReference>
<feature type="domain" description="Trafficking protein particle complex subunit 13 middle" evidence="2">
    <location>
        <begin position="260"/>
        <end position="366"/>
    </location>
</feature>
<dbReference type="InterPro" id="IPR010378">
    <property type="entry name" value="TRAPPC13"/>
</dbReference>
<dbReference type="EMBL" id="LGRN01000036">
    <property type="protein sequence ID" value="OJD18395.1"/>
    <property type="molecule type" value="Genomic_DNA"/>
</dbReference>
<protein>
    <recommendedName>
        <fullName evidence="5">DUF974 domain-containing protein</fullName>
    </recommendedName>
</protein>
<name>A0A1J9QDW3_9EURO</name>
<feature type="domain" description="Trafficking protein particle complex subunit 13 N-terminal" evidence="1">
    <location>
        <begin position="45"/>
        <end position="223"/>
    </location>
</feature>
<dbReference type="InterPro" id="IPR055429">
    <property type="entry name" value="TRAPPC13_M"/>
</dbReference>
<evidence type="ECO:0000259" key="2">
    <source>
        <dbReference type="Pfam" id="PF23647"/>
    </source>
</evidence>
<keyword evidence="4" id="KW-1185">Reference proteome</keyword>
<comment type="caution">
    <text evidence="3">The sequence shown here is derived from an EMBL/GenBank/DDBJ whole genome shotgun (WGS) entry which is preliminary data.</text>
</comment>
<dbReference type="Pfam" id="PF23647">
    <property type="entry name" value="TRAPPC13_M"/>
    <property type="match status" value="1"/>
</dbReference>
<organism evidence="3 4">
    <name type="scientific">Emergomyces pasteurianus Ep9510</name>
    <dbReference type="NCBI Taxonomy" id="1447872"/>
    <lineage>
        <taxon>Eukaryota</taxon>
        <taxon>Fungi</taxon>
        <taxon>Dikarya</taxon>
        <taxon>Ascomycota</taxon>
        <taxon>Pezizomycotina</taxon>
        <taxon>Eurotiomycetes</taxon>
        <taxon>Eurotiomycetidae</taxon>
        <taxon>Onygenales</taxon>
        <taxon>Ajellomycetaceae</taxon>
        <taxon>Emergomyces</taxon>
    </lineage>
</organism>
<dbReference type="InterPro" id="IPR055427">
    <property type="entry name" value="TRAPPC13_N"/>
</dbReference>
<sequence length="371" mass="40656">MARPRALSGAEATKEPHSVSLKATKNLFSFRVNAYIIIAFQNRNRLSRPSLSYQYPIPSESEIVPFKASLSYPSDSSDRQFILSPNVTLPPAFGSAYVGETFSCSLCANNELPPENENRIVSSVRIIAEMQTPSQVVSLELSPPEEDSQSGGLTKSQSLQKIVRFDLKEEGNHVLAVSVSYTETTMAQQGQGTASSSAARGGSAAIQAASGRVRTFRKLYQFIAQPCLSVRTKATELAPLEVDNRALGPYGKTRLLRYALEAQLENVGDGTISLGSTTLNPKPPFKSRSLNWDFERADSVEKGPPTLNPRDVMQVAFLVEQEQGQQEGLEGLQKDMNRDGRTTLGQLSIEWRGSMGDRGFLTTGNLMTKRR</sequence>
<dbReference type="VEuPathDB" id="FungiDB:AJ78_01575"/>
<dbReference type="AlphaFoldDB" id="A0A1J9QDW3"/>
<gene>
    <name evidence="3" type="ORF">AJ78_01575</name>
</gene>
<evidence type="ECO:0000313" key="3">
    <source>
        <dbReference type="EMBL" id="OJD18395.1"/>
    </source>
</evidence>
<dbReference type="Proteomes" id="UP000182235">
    <property type="component" value="Unassembled WGS sequence"/>
</dbReference>
<evidence type="ECO:0008006" key="5">
    <source>
        <dbReference type="Google" id="ProtNLM"/>
    </source>
</evidence>
<proteinExistence type="predicted"/>
<dbReference type="OrthoDB" id="10250284at2759"/>
<dbReference type="PANTHER" id="PTHR13134">
    <property type="entry name" value="TRAFFICKING PROTEIN PARTICLE COMPLEX SUBUNIT 13"/>
    <property type="match status" value="1"/>
</dbReference>
<dbReference type="Pfam" id="PF06159">
    <property type="entry name" value="TRAPPC13_N"/>
    <property type="match status" value="1"/>
</dbReference>
<accession>A0A1J9QDW3</accession>
<evidence type="ECO:0000313" key="4">
    <source>
        <dbReference type="Proteomes" id="UP000182235"/>
    </source>
</evidence>
<evidence type="ECO:0000259" key="1">
    <source>
        <dbReference type="Pfam" id="PF06159"/>
    </source>
</evidence>
<dbReference type="STRING" id="1447872.A0A1J9QDW3"/>
<reference evidence="3 4" key="1">
    <citation type="submission" date="2015-07" db="EMBL/GenBank/DDBJ databases">
        <title>Emmonsia species relationships and genome sequence.</title>
        <authorList>
            <consortium name="The Broad Institute Genomics Platform"/>
            <person name="Cuomo C.A."/>
            <person name="Munoz J.F."/>
            <person name="Imamovic A."/>
            <person name="Priest M.E."/>
            <person name="Young S."/>
            <person name="Clay O.K."/>
            <person name="McEwen J.G."/>
        </authorList>
    </citation>
    <scope>NUCLEOTIDE SEQUENCE [LARGE SCALE GENOMIC DNA]</scope>
    <source>
        <strain evidence="3 4">UAMH 9510</strain>
    </source>
</reference>
<dbReference type="PANTHER" id="PTHR13134:SF3">
    <property type="entry name" value="TRAFFICKING PROTEIN PARTICLE COMPLEX SUBUNIT 13"/>
    <property type="match status" value="1"/>
</dbReference>